<accession>A0A9D3W352</accession>
<organism evidence="1 2">
    <name type="scientific">Gossypium stocksii</name>
    <dbReference type="NCBI Taxonomy" id="47602"/>
    <lineage>
        <taxon>Eukaryota</taxon>
        <taxon>Viridiplantae</taxon>
        <taxon>Streptophyta</taxon>
        <taxon>Embryophyta</taxon>
        <taxon>Tracheophyta</taxon>
        <taxon>Spermatophyta</taxon>
        <taxon>Magnoliopsida</taxon>
        <taxon>eudicotyledons</taxon>
        <taxon>Gunneridae</taxon>
        <taxon>Pentapetalae</taxon>
        <taxon>rosids</taxon>
        <taxon>malvids</taxon>
        <taxon>Malvales</taxon>
        <taxon>Malvaceae</taxon>
        <taxon>Malvoideae</taxon>
        <taxon>Gossypium</taxon>
    </lineage>
</organism>
<keyword evidence="2" id="KW-1185">Reference proteome</keyword>
<dbReference type="Proteomes" id="UP000828251">
    <property type="component" value="Unassembled WGS sequence"/>
</dbReference>
<protein>
    <submittedName>
        <fullName evidence="1">Uncharacterized protein</fullName>
    </submittedName>
</protein>
<reference evidence="1 2" key="1">
    <citation type="journal article" date="2021" name="Plant Biotechnol. J.">
        <title>Multi-omics assisted identification of the key and species-specific regulatory components of drought-tolerant mechanisms in Gossypium stocksii.</title>
        <authorList>
            <person name="Yu D."/>
            <person name="Ke L."/>
            <person name="Zhang D."/>
            <person name="Wu Y."/>
            <person name="Sun Y."/>
            <person name="Mei J."/>
            <person name="Sun J."/>
            <person name="Sun Y."/>
        </authorList>
    </citation>
    <scope>NUCLEOTIDE SEQUENCE [LARGE SCALE GENOMIC DNA]</scope>
    <source>
        <strain evidence="2">cv. E1</strain>
        <tissue evidence="1">Leaf</tissue>
    </source>
</reference>
<sequence length="54" mass="6053">MENSTQESHLRSDNVVTYESPYPLYATALSSTPAVIHLNHQRIALGSFIEDYAN</sequence>
<name>A0A9D3W352_9ROSI</name>
<comment type="caution">
    <text evidence="1">The sequence shown here is derived from an EMBL/GenBank/DDBJ whole genome shotgun (WGS) entry which is preliminary data.</text>
</comment>
<evidence type="ECO:0000313" key="2">
    <source>
        <dbReference type="Proteomes" id="UP000828251"/>
    </source>
</evidence>
<dbReference type="AlphaFoldDB" id="A0A9D3W352"/>
<evidence type="ECO:0000313" key="1">
    <source>
        <dbReference type="EMBL" id="KAH1107462.1"/>
    </source>
</evidence>
<proteinExistence type="predicted"/>
<gene>
    <name evidence="1" type="ORF">J1N35_011230</name>
</gene>
<dbReference type="OrthoDB" id="1731743at2759"/>
<dbReference type="EMBL" id="JAIQCV010000004">
    <property type="protein sequence ID" value="KAH1107462.1"/>
    <property type="molecule type" value="Genomic_DNA"/>
</dbReference>